<sequence length="188" mass="19492">MIDNSKRLLSLLFSALLVAALGACSTVTKYLPDRGTGAPERSGSGAREEGGVYYTGSSSLPLHKSIGGAIITQLPQYTKLYRDQLDRGFAHVRVESTGETGWVENAKLLWRLPTQNSSPAAHEAASKPVVEPSSPQALEAAASPSPEAVDPPASPSPQAVEAPPSPAAVAPSSTPSTGTLAPSIFNPY</sequence>
<dbReference type="EMBL" id="PDHS01000022">
    <property type="protein sequence ID" value="MQM29216.1"/>
    <property type="molecule type" value="Genomic_DNA"/>
</dbReference>
<feature type="region of interest" description="Disordered" evidence="1">
    <location>
        <begin position="119"/>
        <end position="188"/>
    </location>
</feature>
<dbReference type="AlphaFoldDB" id="A0A6A7RQN2"/>
<comment type="caution">
    <text evidence="2">The sequence shown here is derived from an EMBL/GenBank/DDBJ whole genome shotgun (WGS) entry which is preliminary data.</text>
</comment>
<dbReference type="PROSITE" id="PS51257">
    <property type="entry name" value="PROKAR_LIPOPROTEIN"/>
    <property type="match status" value="1"/>
</dbReference>
<evidence type="ECO:0000256" key="1">
    <source>
        <dbReference type="SAM" id="MobiDB-lite"/>
    </source>
</evidence>
<proteinExistence type="predicted"/>
<evidence type="ECO:0000313" key="3">
    <source>
        <dbReference type="Proteomes" id="UP000342300"/>
    </source>
</evidence>
<evidence type="ECO:0008006" key="4">
    <source>
        <dbReference type="Google" id="ProtNLM"/>
    </source>
</evidence>
<protein>
    <recommendedName>
        <fullName evidence="4">SH3 domain-containing protein</fullName>
    </recommendedName>
</protein>
<reference evidence="2 3" key="1">
    <citation type="submission" date="2017-09" db="EMBL/GenBank/DDBJ databases">
        <title>Metagenomic Analysis Reveals Denitrifying Candidatus Accumulibacter and Flanking Population as a Source of N2O.</title>
        <authorList>
            <person name="Gao H."/>
            <person name="Mao Y."/>
            <person name="Zhao X."/>
            <person name="Liu W.-T."/>
            <person name="Zhang T."/>
            <person name="Wells G."/>
        </authorList>
    </citation>
    <scope>NUCLEOTIDE SEQUENCE [LARGE SCALE GENOMIC DNA]</scope>
    <source>
        <strain evidence="2">CANDO_2_IC</strain>
    </source>
</reference>
<organism evidence="2 3">
    <name type="scientific">Candidatus Accumulibacter phosphatis</name>
    <dbReference type="NCBI Taxonomy" id="327160"/>
    <lineage>
        <taxon>Bacteria</taxon>
        <taxon>Pseudomonadati</taxon>
        <taxon>Pseudomonadota</taxon>
        <taxon>Betaproteobacteria</taxon>
        <taxon>Candidatus Accumulibacter</taxon>
    </lineage>
</organism>
<feature type="compositionally biased region" description="Low complexity" evidence="1">
    <location>
        <begin position="131"/>
        <end position="176"/>
    </location>
</feature>
<dbReference type="Proteomes" id="UP000342300">
    <property type="component" value="Unassembled WGS sequence"/>
</dbReference>
<accession>A0A6A7RQN2</accession>
<evidence type="ECO:0000313" key="2">
    <source>
        <dbReference type="EMBL" id="MQM29216.1"/>
    </source>
</evidence>
<name>A0A6A7RQN2_9PROT</name>
<gene>
    <name evidence="2" type="ORF">CRU78_01145</name>
</gene>